<sequence length="396" mass="41448">MSDSPVGPVTLEYVVENNIRSSSTARRRWFHERPTLMRQGIFGIAAVSIALLTTLTACGDDTSNSGGSGAEIGVILPDSKTSARWETADRKYLQQAFDAAGIKADIQNAQGDKNSFQTIADQMITNGASVLMITNLDSGTGKAVIQKAKAQGVTVIDYDRLTLGGGAPYYVSFDNVKVGELMGNGLAKCLADKQAAKPVVAYLNGGPTDNNAALFKSGYDGALKPKFAAGEYLKGPDQAVPEWDNTKAGTIFEQMLTGTPNLGGTVAANDGLANAAIAVLKKQKLNGQIPVTGQDATVQGLQNVLAGDQCMTVYKAIKLEAAAGAKLAIALARGEKGEAPSTVDDPEAKTKVPAVLLEPKAIFKNNVNDVVADGFVDKAELCTGEFTKLCADNGVR</sequence>
<dbReference type="EMBL" id="SMFR01000006">
    <property type="protein sequence ID" value="TCJ93317.1"/>
    <property type="molecule type" value="Genomic_DNA"/>
</dbReference>
<dbReference type="SUPFAM" id="SSF53822">
    <property type="entry name" value="Periplasmic binding protein-like I"/>
    <property type="match status" value="1"/>
</dbReference>
<evidence type="ECO:0000256" key="1">
    <source>
        <dbReference type="ARBA" id="ARBA00004196"/>
    </source>
</evidence>
<feature type="domain" description="Periplasmic binding protein" evidence="3">
    <location>
        <begin position="72"/>
        <end position="336"/>
    </location>
</feature>
<evidence type="ECO:0000313" key="5">
    <source>
        <dbReference type="Proteomes" id="UP000294856"/>
    </source>
</evidence>
<name>A0A4R1FEW7_9NOCA</name>
<keyword evidence="2" id="KW-0732">Signal</keyword>
<organism evidence="4 5">
    <name type="scientific">Nocardia alba</name>
    <dbReference type="NCBI Taxonomy" id="225051"/>
    <lineage>
        <taxon>Bacteria</taxon>
        <taxon>Bacillati</taxon>
        <taxon>Actinomycetota</taxon>
        <taxon>Actinomycetes</taxon>
        <taxon>Mycobacteriales</taxon>
        <taxon>Nocardiaceae</taxon>
        <taxon>Nocardia</taxon>
    </lineage>
</organism>
<dbReference type="InterPro" id="IPR050555">
    <property type="entry name" value="Bact_Solute-Bind_Prot2"/>
</dbReference>
<dbReference type="Pfam" id="PF13407">
    <property type="entry name" value="Peripla_BP_4"/>
    <property type="match status" value="1"/>
</dbReference>
<accession>A0A4R1FEW7</accession>
<evidence type="ECO:0000313" key="4">
    <source>
        <dbReference type="EMBL" id="TCJ93317.1"/>
    </source>
</evidence>
<dbReference type="AlphaFoldDB" id="A0A4R1FEW7"/>
<proteinExistence type="predicted"/>
<gene>
    <name evidence="4" type="ORF">DFR71_5959</name>
</gene>
<dbReference type="InterPro" id="IPR028082">
    <property type="entry name" value="Peripla_BP_I"/>
</dbReference>
<evidence type="ECO:0000256" key="2">
    <source>
        <dbReference type="ARBA" id="ARBA00022729"/>
    </source>
</evidence>
<comment type="subcellular location">
    <subcellularLocation>
        <location evidence="1">Cell envelope</location>
    </subcellularLocation>
</comment>
<evidence type="ECO:0000259" key="3">
    <source>
        <dbReference type="Pfam" id="PF13407"/>
    </source>
</evidence>
<dbReference type="GO" id="GO:0030246">
    <property type="term" value="F:carbohydrate binding"/>
    <property type="evidence" value="ECO:0007669"/>
    <property type="project" value="TreeGrafter"/>
</dbReference>
<dbReference type="PANTHER" id="PTHR30036">
    <property type="entry name" value="D-XYLOSE-BINDING PERIPLASMIC PROTEIN"/>
    <property type="match status" value="1"/>
</dbReference>
<reference evidence="4 5" key="1">
    <citation type="submission" date="2019-03" db="EMBL/GenBank/DDBJ databases">
        <title>Genomic Encyclopedia of Type Strains, Phase IV (KMG-IV): sequencing the most valuable type-strain genomes for metagenomic binning, comparative biology and taxonomic classification.</title>
        <authorList>
            <person name="Goeker M."/>
        </authorList>
    </citation>
    <scope>NUCLEOTIDE SEQUENCE [LARGE SCALE GENOMIC DNA]</scope>
    <source>
        <strain evidence="4 5">DSM 44684</strain>
    </source>
</reference>
<protein>
    <submittedName>
        <fullName evidence="4">D-xylose transport system substrate-binding protein</fullName>
    </submittedName>
</protein>
<dbReference type="Proteomes" id="UP000294856">
    <property type="component" value="Unassembled WGS sequence"/>
</dbReference>
<dbReference type="GO" id="GO:0030288">
    <property type="term" value="C:outer membrane-bounded periplasmic space"/>
    <property type="evidence" value="ECO:0007669"/>
    <property type="project" value="TreeGrafter"/>
</dbReference>
<dbReference type="Gene3D" id="3.40.50.2300">
    <property type="match status" value="2"/>
</dbReference>
<dbReference type="PANTHER" id="PTHR30036:SF1">
    <property type="entry name" value="D-XYLOSE-BINDING PERIPLASMIC PROTEIN"/>
    <property type="match status" value="1"/>
</dbReference>
<dbReference type="InterPro" id="IPR025997">
    <property type="entry name" value="SBP_2_dom"/>
</dbReference>
<dbReference type="STRING" id="1210063.GCA_001612665_06178"/>
<comment type="caution">
    <text evidence="4">The sequence shown here is derived from an EMBL/GenBank/DDBJ whole genome shotgun (WGS) entry which is preliminary data.</text>
</comment>
<keyword evidence="5" id="KW-1185">Reference proteome</keyword>